<sequence>MAADLTLPPTTTIAGQSVEQIAAEVERLSTIGINTINARDWNYSSTEAQDFVSHINPNQWQSKFDNEPGLLSWHEQNLVWRKLVEETYTDCHFDIVEISSSVLEQGTVAIVWIQTRITGIENVNMQGLSELRWRWHDGKWWFFHHVGIRGHLGQSGVF</sequence>
<reference evidence="1" key="1">
    <citation type="submission" date="2022-06" db="EMBL/GenBank/DDBJ databases">
        <title>Complete genome sequences of two strains of the flax pathogen Septoria linicola.</title>
        <authorList>
            <person name="Lapalu N."/>
            <person name="Simon A."/>
            <person name="Demenou B."/>
            <person name="Paumier D."/>
            <person name="Guillot M.-P."/>
            <person name="Gout L."/>
            <person name="Valade R."/>
        </authorList>
    </citation>
    <scope>NUCLEOTIDE SEQUENCE</scope>
    <source>
        <strain evidence="1">SE15195</strain>
    </source>
</reference>
<organism evidence="1 2">
    <name type="scientific">Septoria linicola</name>
    <dbReference type="NCBI Taxonomy" id="215465"/>
    <lineage>
        <taxon>Eukaryota</taxon>
        <taxon>Fungi</taxon>
        <taxon>Dikarya</taxon>
        <taxon>Ascomycota</taxon>
        <taxon>Pezizomycotina</taxon>
        <taxon>Dothideomycetes</taxon>
        <taxon>Dothideomycetidae</taxon>
        <taxon>Mycosphaerellales</taxon>
        <taxon>Mycosphaerellaceae</taxon>
        <taxon>Septoria</taxon>
    </lineage>
</organism>
<dbReference type="Proteomes" id="UP001056384">
    <property type="component" value="Chromosome 3"/>
</dbReference>
<evidence type="ECO:0000313" key="1">
    <source>
        <dbReference type="EMBL" id="USW51548.1"/>
    </source>
</evidence>
<gene>
    <name evidence="1" type="ORF">Slin15195_G048670</name>
</gene>
<dbReference type="EMBL" id="CP099420">
    <property type="protein sequence ID" value="USW51548.1"/>
    <property type="molecule type" value="Genomic_DNA"/>
</dbReference>
<evidence type="ECO:0000313" key="2">
    <source>
        <dbReference type="Proteomes" id="UP001056384"/>
    </source>
</evidence>
<name>A0A9Q9AR08_9PEZI</name>
<accession>A0A9Q9AR08</accession>
<dbReference type="AlphaFoldDB" id="A0A9Q9AR08"/>
<keyword evidence="2" id="KW-1185">Reference proteome</keyword>
<protein>
    <submittedName>
        <fullName evidence="1">Uncharacterized protein</fullName>
    </submittedName>
</protein>
<proteinExistence type="predicted"/>